<feature type="compositionally biased region" description="Basic and acidic residues" evidence="1">
    <location>
        <begin position="264"/>
        <end position="283"/>
    </location>
</feature>
<evidence type="ECO:0000313" key="3">
    <source>
        <dbReference type="EMBL" id="SFE24451.1"/>
    </source>
</evidence>
<keyword evidence="2" id="KW-1133">Transmembrane helix</keyword>
<sequence length="283" mass="29911">MTRIDSVRHAADVTKDSVRHAAEVAAPYASTAKEGAAHYAQQAGTLARQQYDAHLADRLGQAREQARAAVPPKAVDALDTAAKRTRKTARAAADYTTPRVRAAADYAAPKVRAAADYTAPKVESAVSATRAVAVPAKDEAVLRGTAALHALRGQVTAAEIDGLVRKRIRRERTGRVFRGLVIAGLVGGAAFAAWKWWSKQTNPDWLVEPSEPTDADDRASMNGTGTLTVVEPLEHANGSPNGTLDQVDGSVNGSVDTDGLDPEVEAKQADADRDDEGRGGTYP</sequence>
<proteinExistence type="predicted"/>
<feature type="transmembrane region" description="Helical" evidence="2">
    <location>
        <begin position="176"/>
        <end position="197"/>
    </location>
</feature>
<dbReference type="Proteomes" id="UP000199323">
    <property type="component" value="Unassembled WGS sequence"/>
</dbReference>
<feature type="region of interest" description="Disordered" evidence="1">
    <location>
        <begin position="233"/>
        <end position="283"/>
    </location>
</feature>
<dbReference type="Pfam" id="PF17258">
    <property type="entry name" value="DUF5324"/>
    <property type="match status" value="1"/>
</dbReference>
<evidence type="ECO:0000313" key="4">
    <source>
        <dbReference type="Proteomes" id="UP000199323"/>
    </source>
</evidence>
<feature type="compositionally biased region" description="Polar residues" evidence="1">
    <location>
        <begin position="238"/>
        <end position="255"/>
    </location>
</feature>
<organism evidence="3 4">
    <name type="scientific">Actinacidiphila alni</name>
    <dbReference type="NCBI Taxonomy" id="380248"/>
    <lineage>
        <taxon>Bacteria</taxon>
        <taxon>Bacillati</taxon>
        <taxon>Actinomycetota</taxon>
        <taxon>Actinomycetes</taxon>
        <taxon>Kitasatosporales</taxon>
        <taxon>Streptomycetaceae</taxon>
        <taxon>Actinacidiphila</taxon>
    </lineage>
</organism>
<dbReference type="STRING" id="380248.SAMN05216251_102243"/>
<keyword evidence="2" id="KW-0812">Transmembrane</keyword>
<protein>
    <submittedName>
        <fullName evidence="3">Uncharacterized protein</fullName>
    </submittedName>
</protein>
<accession>A0A1I1YY86</accession>
<dbReference type="AlphaFoldDB" id="A0A1I1YY86"/>
<dbReference type="RefSeq" id="WP_177246314.1">
    <property type="nucleotide sequence ID" value="NZ_FONG01000002.1"/>
</dbReference>
<evidence type="ECO:0000256" key="1">
    <source>
        <dbReference type="SAM" id="MobiDB-lite"/>
    </source>
</evidence>
<dbReference type="InterPro" id="IPR035214">
    <property type="entry name" value="DUF5324"/>
</dbReference>
<keyword evidence="4" id="KW-1185">Reference proteome</keyword>
<evidence type="ECO:0000256" key="2">
    <source>
        <dbReference type="SAM" id="Phobius"/>
    </source>
</evidence>
<keyword evidence="2" id="KW-0472">Membrane</keyword>
<name>A0A1I1YY86_9ACTN</name>
<gene>
    <name evidence="3" type="ORF">SAMN05216251_102243</name>
</gene>
<dbReference type="EMBL" id="FONG01000002">
    <property type="protein sequence ID" value="SFE24451.1"/>
    <property type="molecule type" value="Genomic_DNA"/>
</dbReference>
<reference evidence="4" key="1">
    <citation type="submission" date="2016-10" db="EMBL/GenBank/DDBJ databases">
        <authorList>
            <person name="Varghese N."/>
            <person name="Submissions S."/>
        </authorList>
    </citation>
    <scope>NUCLEOTIDE SEQUENCE [LARGE SCALE GENOMIC DNA]</scope>
    <source>
        <strain evidence="4">CGMCC 4.3510</strain>
    </source>
</reference>